<organism evidence="2 3">
    <name type="scientific">Eumeta variegata</name>
    <name type="common">Bagworm moth</name>
    <name type="synonym">Eumeta japonica</name>
    <dbReference type="NCBI Taxonomy" id="151549"/>
    <lineage>
        <taxon>Eukaryota</taxon>
        <taxon>Metazoa</taxon>
        <taxon>Ecdysozoa</taxon>
        <taxon>Arthropoda</taxon>
        <taxon>Hexapoda</taxon>
        <taxon>Insecta</taxon>
        <taxon>Pterygota</taxon>
        <taxon>Neoptera</taxon>
        <taxon>Endopterygota</taxon>
        <taxon>Lepidoptera</taxon>
        <taxon>Glossata</taxon>
        <taxon>Ditrysia</taxon>
        <taxon>Tineoidea</taxon>
        <taxon>Psychidae</taxon>
        <taxon>Oiketicinae</taxon>
        <taxon>Eumeta</taxon>
    </lineage>
</organism>
<evidence type="ECO:0000313" key="2">
    <source>
        <dbReference type="EMBL" id="GBP75965.1"/>
    </source>
</evidence>
<dbReference type="Proteomes" id="UP000299102">
    <property type="component" value="Unassembled WGS sequence"/>
</dbReference>
<dbReference type="AlphaFoldDB" id="A0A4C1YNN4"/>
<comment type="caution">
    <text evidence="2">The sequence shown here is derived from an EMBL/GenBank/DDBJ whole genome shotgun (WGS) entry which is preliminary data.</text>
</comment>
<reference evidence="2 3" key="1">
    <citation type="journal article" date="2019" name="Commun. Biol.">
        <title>The bagworm genome reveals a unique fibroin gene that provides high tensile strength.</title>
        <authorList>
            <person name="Kono N."/>
            <person name="Nakamura H."/>
            <person name="Ohtoshi R."/>
            <person name="Tomita M."/>
            <person name="Numata K."/>
            <person name="Arakawa K."/>
        </authorList>
    </citation>
    <scope>NUCLEOTIDE SEQUENCE [LARGE SCALE GENOMIC DNA]</scope>
</reference>
<keyword evidence="3" id="KW-1185">Reference proteome</keyword>
<feature type="region of interest" description="Disordered" evidence="1">
    <location>
        <begin position="1"/>
        <end position="21"/>
    </location>
</feature>
<name>A0A4C1YNN4_EUMVA</name>
<accession>A0A4C1YNN4</accession>
<protein>
    <submittedName>
        <fullName evidence="2">Uncharacterized protein</fullName>
    </submittedName>
</protein>
<gene>
    <name evidence="2" type="ORF">EVAR_54618_1</name>
</gene>
<proteinExistence type="predicted"/>
<dbReference type="EMBL" id="BGZK01001269">
    <property type="protein sequence ID" value="GBP75965.1"/>
    <property type="molecule type" value="Genomic_DNA"/>
</dbReference>
<evidence type="ECO:0000313" key="3">
    <source>
        <dbReference type="Proteomes" id="UP000299102"/>
    </source>
</evidence>
<evidence type="ECO:0000256" key="1">
    <source>
        <dbReference type="SAM" id="MobiDB-lite"/>
    </source>
</evidence>
<sequence length="117" mass="13283">MKSRAESRLESEAKLRSKAKDNNQKLMIQGLCLKANRRKVLKNFEEANNSVSTKKDKTTFVLTKKKTIERKNIAGRLLCADAEPGAREISELWDSRKWGQHGRNGPPCRPRSTLTST</sequence>
<feature type="region of interest" description="Disordered" evidence="1">
    <location>
        <begin position="96"/>
        <end position="117"/>
    </location>
</feature>